<evidence type="ECO:0000256" key="4">
    <source>
        <dbReference type="SAM" id="SignalP"/>
    </source>
</evidence>
<reference evidence="6" key="2">
    <citation type="journal article" date="2021" name="PeerJ">
        <title>Extensive microbial diversity within the chicken gut microbiome revealed by metagenomics and culture.</title>
        <authorList>
            <person name="Gilroy R."/>
            <person name="Ravi A."/>
            <person name="Getino M."/>
            <person name="Pursley I."/>
            <person name="Horton D.L."/>
            <person name="Alikhan N.F."/>
            <person name="Baker D."/>
            <person name="Gharbi K."/>
            <person name="Hall N."/>
            <person name="Watson M."/>
            <person name="Adriaenssens E.M."/>
            <person name="Foster-Nyarko E."/>
            <person name="Jarju S."/>
            <person name="Secka A."/>
            <person name="Antonio M."/>
            <person name="Oren A."/>
            <person name="Chaudhuri R.R."/>
            <person name="La Ragione R."/>
            <person name="Hildebrand F."/>
            <person name="Pallen M.J."/>
        </authorList>
    </citation>
    <scope>NUCLEOTIDE SEQUENCE</scope>
    <source>
        <strain evidence="6">ChiSxjej1B13-7041</strain>
    </source>
</reference>
<keyword evidence="3 4" id="KW-0732">Signal</keyword>
<dbReference type="InterPro" id="IPR028082">
    <property type="entry name" value="Peripla_BP_I"/>
</dbReference>
<dbReference type="InterPro" id="IPR025997">
    <property type="entry name" value="SBP_2_dom"/>
</dbReference>
<gene>
    <name evidence="6" type="ORF">IAB98_02115</name>
</gene>
<evidence type="ECO:0000313" key="7">
    <source>
        <dbReference type="Proteomes" id="UP000886841"/>
    </source>
</evidence>
<reference evidence="6" key="1">
    <citation type="submission" date="2020-10" db="EMBL/GenBank/DDBJ databases">
        <authorList>
            <person name="Gilroy R."/>
        </authorList>
    </citation>
    <scope>NUCLEOTIDE SEQUENCE</scope>
    <source>
        <strain evidence="6">ChiSxjej1B13-7041</strain>
    </source>
</reference>
<evidence type="ECO:0000256" key="3">
    <source>
        <dbReference type="ARBA" id="ARBA00022729"/>
    </source>
</evidence>
<dbReference type="EMBL" id="DVHU01000019">
    <property type="protein sequence ID" value="HIR92202.1"/>
    <property type="molecule type" value="Genomic_DNA"/>
</dbReference>
<feature type="domain" description="Periplasmic binding protein" evidence="5">
    <location>
        <begin position="53"/>
        <end position="291"/>
    </location>
</feature>
<feature type="chain" id="PRO_5038766758" evidence="4">
    <location>
        <begin position="27"/>
        <end position="341"/>
    </location>
</feature>
<dbReference type="PANTHER" id="PTHR46847">
    <property type="entry name" value="D-ALLOSE-BINDING PERIPLASMIC PROTEIN-RELATED"/>
    <property type="match status" value="1"/>
</dbReference>
<evidence type="ECO:0000256" key="1">
    <source>
        <dbReference type="ARBA" id="ARBA00004196"/>
    </source>
</evidence>
<organism evidence="6 7">
    <name type="scientific">Candidatus Egerieimonas intestinavium</name>
    <dbReference type="NCBI Taxonomy" id="2840777"/>
    <lineage>
        <taxon>Bacteria</taxon>
        <taxon>Bacillati</taxon>
        <taxon>Bacillota</taxon>
        <taxon>Clostridia</taxon>
        <taxon>Lachnospirales</taxon>
        <taxon>Lachnospiraceae</taxon>
        <taxon>Lachnospiraceae incertae sedis</taxon>
        <taxon>Candidatus Egerieimonas</taxon>
    </lineage>
</organism>
<evidence type="ECO:0000313" key="6">
    <source>
        <dbReference type="EMBL" id="HIR92202.1"/>
    </source>
</evidence>
<name>A0A9D1JFH3_9FIRM</name>
<dbReference type="GO" id="GO:0030246">
    <property type="term" value="F:carbohydrate binding"/>
    <property type="evidence" value="ECO:0007669"/>
    <property type="project" value="UniProtKB-ARBA"/>
</dbReference>
<evidence type="ECO:0000259" key="5">
    <source>
        <dbReference type="Pfam" id="PF13407"/>
    </source>
</evidence>
<dbReference type="CDD" id="cd06309">
    <property type="entry name" value="PBP1_galactofuranose_YtfQ-like"/>
    <property type="match status" value="1"/>
</dbReference>
<dbReference type="GO" id="GO:0030313">
    <property type="term" value="C:cell envelope"/>
    <property type="evidence" value="ECO:0007669"/>
    <property type="project" value="UniProtKB-SubCell"/>
</dbReference>
<proteinExistence type="inferred from homology"/>
<evidence type="ECO:0000256" key="2">
    <source>
        <dbReference type="ARBA" id="ARBA00007639"/>
    </source>
</evidence>
<feature type="signal peptide" evidence="4">
    <location>
        <begin position="1"/>
        <end position="26"/>
    </location>
</feature>
<comment type="similarity">
    <text evidence="2">Belongs to the bacterial solute-binding protein 2 family.</text>
</comment>
<sequence>MRCRRAFCKRASALLLSVLLGITGCGMELQPESLEDPYAHKEEGLTVVGVSQVGSESVWRTANTASIQRVFTQENGYFLIFDNARQKQENQIKALRSFISQQVDYIVFSPIEEEGWDTVLQEAKDAGIPVILMDRNVKVADESLYTTRVGSDFTREGADAGQWLADYLQEQGRQQETINIAILAGTEGATSTIGRSEGFLSVAQEHENWNILEQADAEFTTAKGREEMERMLNTYGDIDVVVSQNDDMAFGAVEAISEAGLTTGTEGDVIVISFDAVRKALEMVEKGIINVDIECNPEQGGLVERVIQKLERGEAVEKAYYVQEKVFTPENVGDYIDSRSY</sequence>
<dbReference type="SUPFAM" id="SSF53822">
    <property type="entry name" value="Periplasmic binding protein-like I"/>
    <property type="match status" value="1"/>
</dbReference>
<dbReference type="Proteomes" id="UP000886841">
    <property type="component" value="Unassembled WGS sequence"/>
</dbReference>
<dbReference type="AlphaFoldDB" id="A0A9D1JFH3"/>
<dbReference type="PROSITE" id="PS51257">
    <property type="entry name" value="PROKAR_LIPOPROTEIN"/>
    <property type="match status" value="1"/>
</dbReference>
<comment type="caution">
    <text evidence="6">The sequence shown here is derived from an EMBL/GenBank/DDBJ whole genome shotgun (WGS) entry which is preliminary data.</text>
</comment>
<dbReference type="Pfam" id="PF13407">
    <property type="entry name" value="Peripla_BP_4"/>
    <property type="match status" value="1"/>
</dbReference>
<protein>
    <submittedName>
        <fullName evidence="6">ABC transporter substrate-binding protein</fullName>
    </submittedName>
</protein>
<accession>A0A9D1JFH3</accession>
<dbReference type="PANTHER" id="PTHR46847:SF3">
    <property type="entry name" value="GALACTOFURANOSE-BINDING PROTEIN YTFQ"/>
    <property type="match status" value="1"/>
</dbReference>
<comment type="subcellular location">
    <subcellularLocation>
        <location evidence="1">Cell envelope</location>
    </subcellularLocation>
</comment>
<dbReference type="Gene3D" id="3.40.50.2300">
    <property type="match status" value="2"/>
</dbReference>